<evidence type="ECO:0000256" key="1">
    <source>
        <dbReference type="SAM" id="Phobius"/>
    </source>
</evidence>
<dbReference type="InterPro" id="IPR025699">
    <property type="entry name" value="ABC2_memb-like"/>
</dbReference>
<dbReference type="EMBL" id="BMOK01000003">
    <property type="protein sequence ID" value="GGL46337.1"/>
    <property type="molecule type" value="Genomic_DNA"/>
</dbReference>
<dbReference type="RefSeq" id="WP_188801807.1">
    <property type="nucleotide sequence ID" value="NZ_BMOK01000003.1"/>
</dbReference>
<feature type="transmembrane region" description="Helical" evidence="1">
    <location>
        <begin position="84"/>
        <end position="104"/>
    </location>
</feature>
<organism evidence="2 3">
    <name type="scientific">Sporolactobacillus putidus</name>
    <dbReference type="NCBI Taxonomy" id="492735"/>
    <lineage>
        <taxon>Bacteria</taxon>
        <taxon>Bacillati</taxon>
        <taxon>Bacillota</taxon>
        <taxon>Bacilli</taxon>
        <taxon>Bacillales</taxon>
        <taxon>Sporolactobacillaceae</taxon>
        <taxon>Sporolactobacillus</taxon>
    </lineage>
</organism>
<keyword evidence="3" id="KW-1185">Reference proteome</keyword>
<dbReference type="PANTHER" id="PTHR41309">
    <property type="entry name" value="MEMBRANE PROTEIN-RELATED"/>
    <property type="match status" value="1"/>
</dbReference>
<keyword evidence="1" id="KW-0812">Transmembrane</keyword>
<evidence type="ECO:0000313" key="3">
    <source>
        <dbReference type="Proteomes" id="UP000654670"/>
    </source>
</evidence>
<reference evidence="2" key="2">
    <citation type="submission" date="2020-09" db="EMBL/GenBank/DDBJ databases">
        <authorList>
            <person name="Sun Q."/>
            <person name="Ohkuma M."/>
        </authorList>
    </citation>
    <scope>NUCLEOTIDE SEQUENCE</scope>
    <source>
        <strain evidence="2">JCM 15325</strain>
    </source>
</reference>
<feature type="transmembrane region" description="Helical" evidence="1">
    <location>
        <begin position="12"/>
        <end position="30"/>
    </location>
</feature>
<name>A0A917VYQ7_9BACL</name>
<protein>
    <recommendedName>
        <fullName evidence="4">ABC-2 transporter permease</fullName>
    </recommendedName>
</protein>
<feature type="transmembrane region" description="Helical" evidence="1">
    <location>
        <begin position="185"/>
        <end position="203"/>
    </location>
</feature>
<sequence length="213" mass="24040">MFHLMIKDFRIQRKKSFLVFFLFIYILNFSNTESSVLIFSAITALIAFVMAVNSNFNGREGNRAQQSLLLSLPVTRKEVIAAKYFMNGVWFLAAFIPGAGLLLIKDFSSFQTGRPMFYLNALILSLCLTYFLMSVYYPVYYRLGYKVAQTAAELFGAISIGLFFSGLTNFTFLNTYLSAVSEQTVLLPAAAITLVAVFISYELSVQFFSSKDF</sequence>
<accession>A0A917VYQ7</accession>
<gene>
    <name evidence="2" type="ORF">GCM10007968_08020</name>
</gene>
<feature type="transmembrane region" description="Helical" evidence="1">
    <location>
        <begin position="36"/>
        <end position="56"/>
    </location>
</feature>
<dbReference type="AlphaFoldDB" id="A0A917VYQ7"/>
<feature type="transmembrane region" description="Helical" evidence="1">
    <location>
        <begin position="151"/>
        <end position="173"/>
    </location>
</feature>
<keyword evidence="1" id="KW-1133">Transmembrane helix</keyword>
<proteinExistence type="predicted"/>
<feature type="transmembrane region" description="Helical" evidence="1">
    <location>
        <begin position="116"/>
        <end position="139"/>
    </location>
</feature>
<dbReference type="PANTHER" id="PTHR41309:SF2">
    <property type="entry name" value="MEMBRANE PROTEIN"/>
    <property type="match status" value="1"/>
</dbReference>
<comment type="caution">
    <text evidence="2">The sequence shown here is derived from an EMBL/GenBank/DDBJ whole genome shotgun (WGS) entry which is preliminary data.</text>
</comment>
<dbReference type="Proteomes" id="UP000654670">
    <property type="component" value="Unassembled WGS sequence"/>
</dbReference>
<dbReference type="Pfam" id="PF13346">
    <property type="entry name" value="ABC2_membrane_5"/>
    <property type="match status" value="1"/>
</dbReference>
<reference evidence="2" key="1">
    <citation type="journal article" date="2014" name="Int. J. Syst. Evol. Microbiol.">
        <title>Complete genome sequence of Corynebacterium casei LMG S-19264T (=DSM 44701T), isolated from a smear-ripened cheese.</title>
        <authorList>
            <consortium name="US DOE Joint Genome Institute (JGI-PGF)"/>
            <person name="Walter F."/>
            <person name="Albersmeier A."/>
            <person name="Kalinowski J."/>
            <person name="Ruckert C."/>
        </authorList>
    </citation>
    <scope>NUCLEOTIDE SEQUENCE</scope>
    <source>
        <strain evidence="2">JCM 15325</strain>
    </source>
</reference>
<keyword evidence="1" id="KW-0472">Membrane</keyword>
<evidence type="ECO:0008006" key="4">
    <source>
        <dbReference type="Google" id="ProtNLM"/>
    </source>
</evidence>
<evidence type="ECO:0000313" key="2">
    <source>
        <dbReference type="EMBL" id="GGL46337.1"/>
    </source>
</evidence>